<dbReference type="Pfam" id="PF11528">
    <property type="entry name" value="DUF3224"/>
    <property type="match status" value="1"/>
</dbReference>
<sequence length="134" mass="14287">MSMTTGSFTVVRWDESVIGDGEQHPKLARAAITNKFTGGIEAAEVACEYTLVYSTELTGSFTGMQLIRGTLDGREGTFAIEERGHFGGDGSIHSTFEVVPSSGTGELSGLRGTGRYTATSGELTVPYEFDYALD</sequence>
<keyword evidence="2" id="KW-1185">Reference proteome</keyword>
<dbReference type="Gene3D" id="2.40.350.10">
    <property type="entry name" value="SO1590-like"/>
    <property type="match status" value="1"/>
</dbReference>
<dbReference type="SUPFAM" id="SSF159238">
    <property type="entry name" value="SO1590-like"/>
    <property type="match status" value="1"/>
</dbReference>
<organism evidence="1 2">
    <name type="scientific">Saccharopolyspora elongata</name>
    <dbReference type="NCBI Taxonomy" id="2530387"/>
    <lineage>
        <taxon>Bacteria</taxon>
        <taxon>Bacillati</taxon>
        <taxon>Actinomycetota</taxon>
        <taxon>Actinomycetes</taxon>
        <taxon>Pseudonocardiales</taxon>
        <taxon>Pseudonocardiaceae</taxon>
        <taxon>Saccharopolyspora</taxon>
    </lineage>
</organism>
<accession>A0A4R4ZBY4</accession>
<dbReference type="InterPro" id="IPR023159">
    <property type="entry name" value="SO1590-like_sf"/>
</dbReference>
<dbReference type="EMBL" id="SMKW01000005">
    <property type="protein sequence ID" value="TDD54719.1"/>
    <property type="molecule type" value="Genomic_DNA"/>
</dbReference>
<evidence type="ECO:0000313" key="1">
    <source>
        <dbReference type="EMBL" id="TDD54719.1"/>
    </source>
</evidence>
<dbReference type="OrthoDB" id="7947478at2"/>
<proteinExistence type="predicted"/>
<name>A0A4R4ZBY4_9PSEU</name>
<gene>
    <name evidence="1" type="ORF">E1288_05610</name>
</gene>
<dbReference type="AlphaFoldDB" id="A0A4R4ZBY4"/>
<reference evidence="1 2" key="1">
    <citation type="submission" date="2019-03" db="EMBL/GenBank/DDBJ databases">
        <title>Draft genome sequences of novel Actinobacteria.</title>
        <authorList>
            <person name="Sahin N."/>
            <person name="Ay H."/>
            <person name="Saygin H."/>
        </authorList>
    </citation>
    <scope>NUCLEOTIDE SEQUENCE [LARGE SCALE GENOMIC DNA]</scope>
    <source>
        <strain evidence="1 2">7K502</strain>
    </source>
</reference>
<protein>
    <submittedName>
        <fullName evidence="1">DUF3224 domain-containing protein</fullName>
    </submittedName>
</protein>
<dbReference type="Proteomes" id="UP000294947">
    <property type="component" value="Unassembled WGS sequence"/>
</dbReference>
<dbReference type="InterPro" id="IPR021607">
    <property type="entry name" value="DUF3224"/>
</dbReference>
<comment type="caution">
    <text evidence="1">The sequence shown here is derived from an EMBL/GenBank/DDBJ whole genome shotgun (WGS) entry which is preliminary data.</text>
</comment>
<evidence type="ECO:0000313" key="2">
    <source>
        <dbReference type="Proteomes" id="UP000294947"/>
    </source>
</evidence>